<dbReference type="InterPro" id="IPR023214">
    <property type="entry name" value="HAD_sf"/>
</dbReference>
<dbReference type="Gene3D" id="3.40.50.300">
    <property type="entry name" value="P-loop containing nucleotide triphosphate hydrolases"/>
    <property type="match status" value="1"/>
</dbReference>
<dbReference type="EMBL" id="JBITMB010000001">
    <property type="protein sequence ID" value="MFI7439282.1"/>
    <property type="molecule type" value="Genomic_DNA"/>
</dbReference>
<feature type="region of interest" description="Disordered" evidence="1">
    <location>
        <begin position="556"/>
        <end position="594"/>
    </location>
</feature>
<feature type="compositionally biased region" description="Basic and acidic residues" evidence="1">
    <location>
        <begin position="565"/>
        <end position="579"/>
    </location>
</feature>
<name>A0ABW7ZZG7_9ACTN</name>
<dbReference type="InterPro" id="IPR003593">
    <property type="entry name" value="AAA+_ATPase"/>
</dbReference>
<reference evidence="3 4" key="1">
    <citation type="submission" date="2024-10" db="EMBL/GenBank/DDBJ databases">
        <title>The Natural Products Discovery Center: Release of the First 8490 Sequenced Strains for Exploring Actinobacteria Biosynthetic Diversity.</title>
        <authorList>
            <person name="Kalkreuter E."/>
            <person name="Kautsar S.A."/>
            <person name="Yang D."/>
            <person name="Bader C.D."/>
            <person name="Teijaro C.N."/>
            <person name="Fluegel L."/>
            <person name="Davis C.M."/>
            <person name="Simpson J.R."/>
            <person name="Lauterbach L."/>
            <person name="Steele A.D."/>
            <person name="Gui C."/>
            <person name="Meng S."/>
            <person name="Li G."/>
            <person name="Viehrig K."/>
            <person name="Ye F."/>
            <person name="Su P."/>
            <person name="Kiefer A.F."/>
            <person name="Nichols A."/>
            <person name="Cepeda A.J."/>
            <person name="Yan W."/>
            <person name="Fan B."/>
            <person name="Jiang Y."/>
            <person name="Adhikari A."/>
            <person name="Zheng C.-J."/>
            <person name="Schuster L."/>
            <person name="Cowan T.M."/>
            <person name="Smanski M.J."/>
            <person name="Chevrette M.G."/>
            <person name="De Carvalho L.P.S."/>
            <person name="Shen B."/>
        </authorList>
    </citation>
    <scope>NUCLEOTIDE SEQUENCE [LARGE SCALE GENOMIC DNA]</scope>
    <source>
        <strain evidence="3 4">NPDC049503</strain>
    </source>
</reference>
<dbReference type="InterPro" id="IPR036412">
    <property type="entry name" value="HAD-like_sf"/>
</dbReference>
<dbReference type="Proteomes" id="UP001612928">
    <property type="component" value="Unassembled WGS sequence"/>
</dbReference>
<dbReference type="CDD" id="cd01983">
    <property type="entry name" value="SIMIBI"/>
    <property type="match status" value="1"/>
</dbReference>
<keyword evidence="4" id="KW-1185">Reference proteome</keyword>
<feature type="domain" description="AAA+ ATPase" evidence="2">
    <location>
        <begin position="267"/>
        <end position="432"/>
    </location>
</feature>
<evidence type="ECO:0000256" key="1">
    <source>
        <dbReference type="SAM" id="MobiDB-lite"/>
    </source>
</evidence>
<evidence type="ECO:0000259" key="2">
    <source>
        <dbReference type="SMART" id="SM00382"/>
    </source>
</evidence>
<dbReference type="Pfam" id="PF01935">
    <property type="entry name" value="DUF87"/>
    <property type="match status" value="1"/>
</dbReference>
<dbReference type="InterPro" id="IPR002789">
    <property type="entry name" value="HerA_central"/>
</dbReference>
<organism evidence="3 4">
    <name type="scientific">Nonomuraea indica</name>
    <dbReference type="NCBI Taxonomy" id="1581193"/>
    <lineage>
        <taxon>Bacteria</taxon>
        <taxon>Bacillati</taxon>
        <taxon>Actinomycetota</taxon>
        <taxon>Actinomycetes</taxon>
        <taxon>Streptosporangiales</taxon>
        <taxon>Streptosporangiaceae</taxon>
        <taxon>Nonomuraea</taxon>
    </lineage>
</organism>
<accession>A0ABW7ZZG7</accession>
<dbReference type="Pfam" id="PF08282">
    <property type="entry name" value="Hydrolase_3"/>
    <property type="match status" value="2"/>
</dbReference>
<dbReference type="SUPFAM" id="SSF52540">
    <property type="entry name" value="P-loop containing nucleoside triphosphate hydrolases"/>
    <property type="match status" value="1"/>
</dbReference>
<dbReference type="InterPro" id="IPR027417">
    <property type="entry name" value="P-loop_NTPase"/>
</dbReference>
<evidence type="ECO:0000313" key="4">
    <source>
        <dbReference type="Proteomes" id="UP001612928"/>
    </source>
</evidence>
<evidence type="ECO:0000313" key="3">
    <source>
        <dbReference type="EMBL" id="MFI7439282.1"/>
    </source>
</evidence>
<feature type="region of interest" description="Disordered" evidence="1">
    <location>
        <begin position="229"/>
        <end position="263"/>
    </location>
</feature>
<sequence>MRYHVLACDFDDTLATHGTVADETVKALERVSRSGRRLLLVTGRELDDLLAVFPHADLFDLVVAENGALLYDPGERTRDALAEPPPRDFVERLRGQGVTPLGVGAVIVATREPYDEQVNDAIRDLGLELQVIRNKGAVMVLPPGVNKASGLATGLQRLNLSQHNVVAVGDAENDHAFLTAAECGAAVANAVPALRSQCDLPLDGEAGAGVVELAELLLSGELDERRVPRHDVLLGRSDGSGDGDSYGDGDGDGGTGEDGREVRLPPYGTGLVVAGPSGGGKSTATTALLERLIEGGHQCVVIDPEGDYAEFPEAAVLGDPDRPPGIEEVLRLLESPEQSAVVNMIGMPLRDRPAFFTELLPRLTALRARLGHPHWVVVDEAHHLMPAELQEVPIKDVRDLGSILMITVHPEALSPAALRLVGHVLAVGDRPGRTLAAFADALGEPGPAGDGLPEHGVVLWRCGSGRAQPVEVEPARTERTRHRRKYAAGTMSKDKSFYFTGPQDRLRLRARNLHTFIELGEGVDEETWTYHLGRGDYSTWIRESLGDDELADQVAAVERDEGDAGESRRRVTSLIEERYTLPSEPTRYDPDHDD</sequence>
<keyword evidence="3" id="KW-0378">Hydrolase</keyword>
<dbReference type="Gene3D" id="3.40.50.1000">
    <property type="entry name" value="HAD superfamily/HAD-like"/>
    <property type="match status" value="1"/>
</dbReference>
<proteinExistence type="predicted"/>
<dbReference type="PANTHER" id="PTHR10000:SF8">
    <property type="entry name" value="HAD SUPERFAMILY HYDROLASE-LIKE, TYPE 3"/>
    <property type="match status" value="1"/>
</dbReference>
<protein>
    <submittedName>
        <fullName evidence="3">HAD hydrolase family protein</fullName>
    </submittedName>
</protein>
<gene>
    <name evidence="3" type="ORF">ACIBP5_04870</name>
</gene>
<dbReference type="RefSeq" id="WP_397018820.1">
    <property type="nucleotide sequence ID" value="NZ_JBITMB010000001.1"/>
</dbReference>
<dbReference type="SUPFAM" id="SSF56784">
    <property type="entry name" value="HAD-like"/>
    <property type="match status" value="1"/>
</dbReference>
<dbReference type="Gene3D" id="3.90.1070.10">
    <property type="match status" value="1"/>
</dbReference>
<comment type="caution">
    <text evidence="3">The sequence shown here is derived from an EMBL/GenBank/DDBJ whole genome shotgun (WGS) entry which is preliminary data.</text>
</comment>
<dbReference type="SMART" id="SM00382">
    <property type="entry name" value="AAA"/>
    <property type="match status" value="1"/>
</dbReference>
<dbReference type="PANTHER" id="PTHR10000">
    <property type="entry name" value="PHOSPHOSERINE PHOSPHATASE"/>
    <property type="match status" value="1"/>
</dbReference>
<dbReference type="GO" id="GO:0016787">
    <property type="term" value="F:hydrolase activity"/>
    <property type="evidence" value="ECO:0007669"/>
    <property type="project" value="UniProtKB-KW"/>
</dbReference>